<evidence type="ECO:0000313" key="2">
    <source>
        <dbReference type="EMBL" id="MPD04085.1"/>
    </source>
</evidence>
<protein>
    <submittedName>
        <fullName evidence="2">Uncharacterized protein</fullName>
    </submittedName>
</protein>
<gene>
    <name evidence="2" type="ORF">E2C01_099755</name>
</gene>
<dbReference type="AlphaFoldDB" id="A0A5B7KHM6"/>
<name>A0A5B7KHM6_PORTR</name>
<proteinExistence type="predicted"/>
<evidence type="ECO:0000313" key="3">
    <source>
        <dbReference type="Proteomes" id="UP000324222"/>
    </source>
</evidence>
<dbReference type="Proteomes" id="UP000324222">
    <property type="component" value="Unassembled WGS sequence"/>
</dbReference>
<feature type="region of interest" description="Disordered" evidence="1">
    <location>
        <begin position="38"/>
        <end position="61"/>
    </location>
</feature>
<reference evidence="2 3" key="1">
    <citation type="submission" date="2019-05" db="EMBL/GenBank/DDBJ databases">
        <title>Another draft genome of Portunus trituberculatus and its Hox gene families provides insights of decapod evolution.</title>
        <authorList>
            <person name="Jeong J.-H."/>
            <person name="Song I."/>
            <person name="Kim S."/>
            <person name="Choi T."/>
            <person name="Kim D."/>
            <person name="Ryu S."/>
            <person name="Kim W."/>
        </authorList>
    </citation>
    <scope>NUCLEOTIDE SEQUENCE [LARGE SCALE GENOMIC DNA]</scope>
    <source>
        <tissue evidence="2">Muscle</tissue>
    </source>
</reference>
<accession>A0A5B7KHM6</accession>
<keyword evidence="3" id="KW-1185">Reference proteome</keyword>
<comment type="caution">
    <text evidence="2">The sequence shown here is derived from an EMBL/GenBank/DDBJ whole genome shotgun (WGS) entry which is preliminary data.</text>
</comment>
<sequence length="61" mass="6897">MEEGQEGLGGMWKGNGGVGLDGGWWWYSMRLRGHVTHKRENSHGRLFPLSKPNNTEKEDGK</sequence>
<evidence type="ECO:0000256" key="1">
    <source>
        <dbReference type="SAM" id="MobiDB-lite"/>
    </source>
</evidence>
<organism evidence="2 3">
    <name type="scientific">Portunus trituberculatus</name>
    <name type="common">Swimming crab</name>
    <name type="synonym">Neptunus trituberculatus</name>
    <dbReference type="NCBI Taxonomy" id="210409"/>
    <lineage>
        <taxon>Eukaryota</taxon>
        <taxon>Metazoa</taxon>
        <taxon>Ecdysozoa</taxon>
        <taxon>Arthropoda</taxon>
        <taxon>Crustacea</taxon>
        <taxon>Multicrustacea</taxon>
        <taxon>Malacostraca</taxon>
        <taxon>Eumalacostraca</taxon>
        <taxon>Eucarida</taxon>
        <taxon>Decapoda</taxon>
        <taxon>Pleocyemata</taxon>
        <taxon>Brachyura</taxon>
        <taxon>Eubrachyura</taxon>
        <taxon>Portunoidea</taxon>
        <taxon>Portunidae</taxon>
        <taxon>Portuninae</taxon>
        <taxon>Portunus</taxon>
    </lineage>
</organism>
<dbReference type="EMBL" id="VSRR010139365">
    <property type="protein sequence ID" value="MPD04085.1"/>
    <property type="molecule type" value="Genomic_DNA"/>
</dbReference>